<gene>
    <name evidence="1" type="ORF">P3T76_004669</name>
</gene>
<dbReference type="Proteomes" id="UP001259832">
    <property type="component" value="Unassembled WGS sequence"/>
</dbReference>
<accession>A0AAD9GS63</accession>
<organism evidence="1 2">
    <name type="scientific">Phytophthora citrophthora</name>
    <dbReference type="NCBI Taxonomy" id="4793"/>
    <lineage>
        <taxon>Eukaryota</taxon>
        <taxon>Sar</taxon>
        <taxon>Stramenopiles</taxon>
        <taxon>Oomycota</taxon>
        <taxon>Peronosporomycetes</taxon>
        <taxon>Peronosporales</taxon>
        <taxon>Peronosporaceae</taxon>
        <taxon>Phytophthora</taxon>
    </lineage>
</organism>
<evidence type="ECO:0000313" key="1">
    <source>
        <dbReference type="EMBL" id="KAK1943273.1"/>
    </source>
</evidence>
<comment type="caution">
    <text evidence="1">The sequence shown here is derived from an EMBL/GenBank/DDBJ whole genome shotgun (WGS) entry which is preliminary data.</text>
</comment>
<dbReference type="PANTHER" id="PTHR48472">
    <property type="entry name" value="TC1-LIKE TRANSPOSASE DDE DOMAIN-CONTAINING PROTEIN"/>
    <property type="match status" value="1"/>
</dbReference>
<sequence>MGYSDEVVLRVLSAACKDDDWQDVAVKNGVKLRSAYRWVSAARESDVWDEPPRKQRGGARNKKVETDHVDYLLRLIDDNCYLTLDEMVDAIEPRFDVKVSCQTIKEYVDGRMYTMKQIQRDNNYRNLPRNKTLRHRLTDL</sequence>
<dbReference type="PANTHER" id="PTHR48472:SF1">
    <property type="entry name" value="TC1-LIKE TRANSPOSASE DDE DOMAIN-CONTAINING PROTEIN"/>
    <property type="match status" value="1"/>
</dbReference>
<reference evidence="1" key="1">
    <citation type="submission" date="2023-08" db="EMBL/GenBank/DDBJ databases">
        <title>Reference Genome Resource for the Citrus Pathogen Phytophthora citrophthora.</title>
        <authorList>
            <person name="Moller H."/>
            <person name="Coetzee B."/>
            <person name="Rose L.J."/>
            <person name="Van Niekerk J.M."/>
        </authorList>
    </citation>
    <scope>NUCLEOTIDE SEQUENCE</scope>
    <source>
        <strain evidence="1">STE-U-9442</strain>
    </source>
</reference>
<protein>
    <submittedName>
        <fullName evidence="1">Uncharacterized protein</fullName>
    </submittedName>
</protein>
<dbReference type="InterPro" id="IPR009057">
    <property type="entry name" value="Homeodomain-like_sf"/>
</dbReference>
<dbReference type="EMBL" id="JASMQC010000007">
    <property type="protein sequence ID" value="KAK1943273.1"/>
    <property type="molecule type" value="Genomic_DNA"/>
</dbReference>
<keyword evidence="2" id="KW-1185">Reference proteome</keyword>
<name>A0AAD9GS63_9STRA</name>
<proteinExistence type="predicted"/>
<evidence type="ECO:0000313" key="2">
    <source>
        <dbReference type="Proteomes" id="UP001259832"/>
    </source>
</evidence>
<dbReference type="AlphaFoldDB" id="A0AAD9GS63"/>
<dbReference type="SUPFAM" id="SSF46689">
    <property type="entry name" value="Homeodomain-like"/>
    <property type="match status" value="1"/>
</dbReference>